<dbReference type="EMBL" id="SDOV01000010">
    <property type="protein sequence ID" value="KAH7636405.1"/>
    <property type="molecule type" value="Genomic_DNA"/>
</dbReference>
<dbReference type="AlphaFoldDB" id="A0A9D4NM16"/>
<proteinExistence type="predicted"/>
<dbReference type="Proteomes" id="UP000828236">
    <property type="component" value="Unassembled WGS sequence"/>
</dbReference>
<sequence length="288" mass="33971">MAATSTIEDIWLKYDVCRLFKPSSYIKTLTPIQYAILDEENELIQLKLMKIGGVFIQLSLHDTIVRDGPPFNLNLRYAKVIDNNKLVKFKYDDPEEFLSIKWPTSDNVQISSEKIVQSNGTSYMRPFWNVKFHLPKNDTTDADDYDDDDDDDDDENVFVLCEWQWDPYYWMLNYLDTNCTKVQFDLPILLAIDYRSYFYLFFHEHVIIIPKRILLPFDHNHGKHLQWDESDGQEQPEDPLLASLSAKQLAMFHDRNEDKLPRAIPIIQERPKFKLILTPKPPMDSSEK</sequence>
<gene>
    <name evidence="1" type="ORF">HUG17_10375</name>
</gene>
<comment type="caution">
    <text evidence="1">The sequence shown here is derived from an EMBL/GenBank/DDBJ whole genome shotgun (WGS) entry which is preliminary data.</text>
</comment>
<name>A0A9D4NM16_DERFA</name>
<organism evidence="1">
    <name type="scientific">Dermatophagoides farinae</name>
    <name type="common">American house dust mite</name>
    <dbReference type="NCBI Taxonomy" id="6954"/>
    <lineage>
        <taxon>Eukaryota</taxon>
        <taxon>Metazoa</taxon>
        <taxon>Ecdysozoa</taxon>
        <taxon>Arthropoda</taxon>
        <taxon>Chelicerata</taxon>
        <taxon>Arachnida</taxon>
        <taxon>Acari</taxon>
        <taxon>Acariformes</taxon>
        <taxon>Sarcoptiformes</taxon>
        <taxon>Astigmata</taxon>
        <taxon>Psoroptidia</taxon>
        <taxon>Analgoidea</taxon>
        <taxon>Pyroglyphidae</taxon>
        <taxon>Dermatophagoidinae</taxon>
        <taxon>Dermatophagoides</taxon>
    </lineage>
</organism>
<reference evidence="1" key="2">
    <citation type="journal article" date="2021" name="World Allergy Organ. J.">
        <title>Chromosome-level assembly of Dermatophagoides farinae genome and transcriptome reveals two novel allergens Der f 37 and Der f 39.</title>
        <authorList>
            <person name="Chen J."/>
            <person name="Cai Z."/>
            <person name="Fan D."/>
            <person name="Hu J."/>
            <person name="Hou Y."/>
            <person name="He Y."/>
            <person name="Zhang Z."/>
            <person name="Zhao Z."/>
            <person name="Gao P."/>
            <person name="Hu W."/>
            <person name="Sun J."/>
            <person name="Li J."/>
            <person name="Ji K."/>
        </authorList>
    </citation>
    <scope>NUCLEOTIDE SEQUENCE</scope>
    <source>
        <strain evidence="1">JKM2019</strain>
    </source>
</reference>
<reference evidence="1" key="1">
    <citation type="submission" date="2020-06" db="EMBL/GenBank/DDBJ databases">
        <authorList>
            <person name="Ji K."/>
            <person name="Li J."/>
        </authorList>
    </citation>
    <scope>NUCLEOTIDE SEQUENCE</scope>
    <source>
        <strain evidence="1">JKM2019</strain>
        <tissue evidence="1">Whole body</tissue>
    </source>
</reference>
<protein>
    <submittedName>
        <fullName evidence="1">Uncharacterized protein</fullName>
    </submittedName>
</protein>
<accession>A0A9D4NM16</accession>
<evidence type="ECO:0000313" key="1">
    <source>
        <dbReference type="EMBL" id="KAH7636405.1"/>
    </source>
</evidence>